<dbReference type="GeneID" id="25570121"/>
<feature type="transmembrane region" description="Helical" evidence="2">
    <location>
        <begin position="432"/>
        <end position="458"/>
    </location>
</feature>
<feature type="transmembrane region" description="Helical" evidence="2">
    <location>
        <begin position="36"/>
        <end position="63"/>
    </location>
</feature>
<gene>
    <name evidence="3" type="ORF">AMSG_12206</name>
</gene>
<feature type="transmembrane region" description="Helical" evidence="2">
    <location>
        <begin position="127"/>
        <end position="152"/>
    </location>
</feature>
<feature type="transmembrane region" description="Helical" evidence="2">
    <location>
        <begin position="305"/>
        <end position="327"/>
    </location>
</feature>
<keyword evidence="4" id="KW-1185">Reference proteome</keyword>
<dbReference type="AlphaFoldDB" id="A0A0L0DPI2"/>
<feature type="region of interest" description="Disordered" evidence="1">
    <location>
        <begin position="494"/>
        <end position="532"/>
    </location>
</feature>
<evidence type="ECO:0000313" key="3">
    <source>
        <dbReference type="EMBL" id="KNC53333.1"/>
    </source>
</evidence>
<dbReference type="Proteomes" id="UP000054408">
    <property type="component" value="Unassembled WGS sequence"/>
</dbReference>
<feature type="region of interest" description="Disordered" evidence="1">
    <location>
        <begin position="83"/>
        <end position="119"/>
    </location>
</feature>
<feature type="region of interest" description="Disordered" evidence="1">
    <location>
        <begin position="708"/>
        <end position="744"/>
    </location>
</feature>
<protein>
    <submittedName>
        <fullName evidence="3">Uncharacterized protein</fullName>
    </submittedName>
</protein>
<dbReference type="SUPFAM" id="SSF48403">
    <property type="entry name" value="Ankyrin repeat"/>
    <property type="match status" value="1"/>
</dbReference>
<proteinExistence type="predicted"/>
<accession>A0A0L0DPI2</accession>
<evidence type="ECO:0000256" key="1">
    <source>
        <dbReference type="SAM" id="MobiDB-lite"/>
    </source>
</evidence>
<organism evidence="3 4">
    <name type="scientific">Thecamonas trahens ATCC 50062</name>
    <dbReference type="NCBI Taxonomy" id="461836"/>
    <lineage>
        <taxon>Eukaryota</taxon>
        <taxon>Apusozoa</taxon>
        <taxon>Apusomonadida</taxon>
        <taxon>Apusomonadidae</taxon>
        <taxon>Thecamonas</taxon>
    </lineage>
</organism>
<feature type="transmembrane region" description="Helical" evidence="2">
    <location>
        <begin position="391"/>
        <end position="420"/>
    </location>
</feature>
<dbReference type="EMBL" id="GL349480">
    <property type="protein sequence ID" value="KNC53333.1"/>
    <property type="molecule type" value="Genomic_DNA"/>
</dbReference>
<name>A0A0L0DPI2_THETB</name>
<reference evidence="3 4" key="1">
    <citation type="submission" date="2010-05" db="EMBL/GenBank/DDBJ databases">
        <title>The Genome Sequence of Thecamonas trahens ATCC 50062.</title>
        <authorList>
            <consortium name="The Broad Institute Genome Sequencing Platform"/>
            <person name="Russ C."/>
            <person name="Cuomo C."/>
            <person name="Shea T."/>
            <person name="Young S.K."/>
            <person name="Zeng Q."/>
            <person name="Koehrsen M."/>
            <person name="Haas B."/>
            <person name="Borodovsky M."/>
            <person name="Guigo R."/>
            <person name="Alvarado L."/>
            <person name="Berlin A."/>
            <person name="Bochicchio J."/>
            <person name="Borenstein D."/>
            <person name="Chapman S."/>
            <person name="Chen Z."/>
            <person name="Freedman E."/>
            <person name="Gellesch M."/>
            <person name="Goldberg J."/>
            <person name="Griggs A."/>
            <person name="Gujja S."/>
            <person name="Heilman E."/>
            <person name="Heiman D."/>
            <person name="Hepburn T."/>
            <person name="Howarth C."/>
            <person name="Jen D."/>
            <person name="Larson L."/>
            <person name="Mehta T."/>
            <person name="Park D."/>
            <person name="Pearson M."/>
            <person name="Roberts A."/>
            <person name="Saif S."/>
            <person name="Shenoy N."/>
            <person name="Sisk P."/>
            <person name="Stolte C."/>
            <person name="Sykes S."/>
            <person name="Thomson T."/>
            <person name="Walk T."/>
            <person name="White J."/>
            <person name="Yandava C."/>
            <person name="Burger G."/>
            <person name="Gray M.W."/>
            <person name="Holland P.W.H."/>
            <person name="King N."/>
            <person name="Lang F.B.F."/>
            <person name="Roger A.J."/>
            <person name="Ruiz-Trillo I."/>
            <person name="Lander E."/>
            <person name="Nusbaum C."/>
        </authorList>
    </citation>
    <scope>NUCLEOTIDE SEQUENCE [LARGE SCALE GENOMIC DNA]</scope>
    <source>
        <strain evidence="3 4">ATCC 50062</strain>
    </source>
</reference>
<evidence type="ECO:0000256" key="2">
    <source>
        <dbReference type="SAM" id="Phobius"/>
    </source>
</evidence>
<keyword evidence="2" id="KW-1133">Transmembrane helix</keyword>
<dbReference type="InterPro" id="IPR036770">
    <property type="entry name" value="Ankyrin_rpt-contain_sf"/>
</dbReference>
<dbReference type="RefSeq" id="XP_013754605.1">
    <property type="nucleotide sequence ID" value="XM_013899151.1"/>
</dbReference>
<sequence length="814" mass="89933">MTSSTSTMSSTSSTSVFRIDTFNVKDTKFWKGLKEVIMGLVWVVAVLIVAPIAFTVFLVVDIYNVCGAKLPRWLARLRYGHAGESESDSESGSSDSRNVGMMGTASDDSSSDDDGGQTKTEKRNKRYMFWFSLAAVLLPYLAWMNILLYVVYFEEVSISSVEVFAPAALVVVVVCVYNLSLSSRLSDTGAVYDMANNERYLRDINFYLRDGFAYKNDLRDSRQVAAETNMIDNRLLLRKIKRDSRLIKARWSRAIVGLAAATAALGLALTGPLHRVINPGDRSLEHPEFFGRGATYDKLIVVSSAYSIFVFALAFLLAAVAIAAHYWKIYRGLLVAFNLVRDDNGGIKVVDADDSSSSSGEGLELKLNTSGSILMWLRMKREIRQWDRDSLVSALVHPIFVFSVIFLVAFAVVFGLRVLVSEVQSDHPFDELAVYGIISAVLIVVFLAFTVTASFSIAELPEKENQFLEEFRIADLQQYLDNIKAQLASMKMHAHNHGHGGSGSDDSDGQRWWVSSSSSSSSNRGGHKASRMVPPIRQLSPYKLDLAAKHLQRVMRTLEKAIKFNTPRPIKIFGLPLNRKLLASLSTSPLITVVLWIANRTHANKLKALLSQVATRVSLDSCYQDVAPLAAVAMSLNELDKVALLLDAGASVNFAEKDIIGVFHMAARYGLVHAVPMLLERGALIDLPGDRNETPLFVLASMKMHAHNHGHGGSGSDDSDGQRWWVSSSSSSSSNRGGHKASRMVPPIRQLSPYKLDLAAKHLQRVMRTLEKAIKFNTPRPIKIFGLPLNRKLLASLSTSPLITVVLWIANRTQ</sequence>
<dbReference type="Gene3D" id="1.25.40.20">
    <property type="entry name" value="Ankyrin repeat-containing domain"/>
    <property type="match status" value="1"/>
</dbReference>
<evidence type="ECO:0000313" key="4">
    <source>
        <dbReference type="Proteomes" id="UP000054408"/>
    </source>
</evidence>
<feature type="transmembrane region" description="Helical" evidence="2">
    <location>
        <begin position="158"/>
        <end position="179"/>
    </location>
</feature>
<feature type="transmembrane region" description="Helical" evidence="2">
    <location>
        <begin position="251"/>
        <end position="269"/>
    </location>
</feature>
<keyword evidence="2" id="KW-0812">Transmembrane</keyword>
<keyword evidence="2" id="KW-0472">Membrane</keyword>